<accession>F2L745</accession>
<proteinExistence type="predicted"/>
<reference evidence="1" key="1">
    <citation type="journal article" date="2011" name="J. Bacteriol.">
        <title>Genome sequence of the 1,4-dioxane-degrading Pseudonocardia dioxanivorans strain CB1190.</title>
        <authorList>
            <person name="Sales C.M."/>
            <person name="Mahendra S."/>
            <person name="Grostern A."/>
            <person name="Parales R.E."/>
            <person name="Goodwin L.A."/>
            <person name="Woyke T."/>
            <person name="Nolan M."/>
            <person name="Lapidus A."/>
            <person name="Chertkov O."/>
            <person name="Ovchinnikova G."/>
            <person name="Sczyrba A."/>
            <person name="Alvarez-Cohen L."/>
        </authorList>
    </citation>
    <scope>NUCLEOTIDE SEQUENCE</scope>
    <source>
        <strain evidence="1">CB1190</strain>
        <plasmid evidence="1">pPSED02</plasmid>
    </source>
</reference>
<gene>
    <name evidence="1" type="ORF">Psed_6955</name>
</gene>
<dbReference type="EMBL" id="CP002597">
    <property type="protein sequence ID" value="AEA29018.1"/>
    <property type="molecule type" value="Genomic_DNA"/>
</dbReference>
<dbReference type="RefSeq" id="WP_014203907.1">
    <property type="nucleotide sequence ID" value="NZ_CP002597.1"/>
</dbReference>
<sequence length="153" mass="16894">MTPPDRSEAAQLAVCFATDYLSWDEAVPERRVEALGWYLPPGADCTLGWTGKGRQRVEAAHAGRIISVDYWLVVDVRARVTPYRRLSGPPPDLTDDFELLEGARWSSVPPTTAAGWEAGPSMWLRLSIPIRRHDSGALVVELAPIPENAERSS</sequence>
<evidence type="ECO:0000313" key="1">
    <source>
        <dbReference type="EMBL" id="AEA29018.1"/>
    </source>
</evidence>
<dbReference type="AlphaFoldDB" id="F2L745"/>
<name>F2L745_PSEUX</name>
<geneLocation type="plasmid" evidence="1">
    <name>pPSED02</name>
</geneLocation>
<keyword evidence="1" id="KW-0614">Plasmid</keyword>
<organism evidence="1">
    <name type="scientific">Pseudonocardia dioxanivorans (strain ATCC 55486 / DSM 44775 / JCM 13855 / CB1190)</name>
    <dbReference type="NCBI Taxonomy" id="675635"/>
    <lineage>
        <taxon>Bacteria</taxon>
        <taxon>Bacillati</taxon>
        <taxon>Actinomycetota</taxon>
        <taxon>Actinomycetes</taxon>
        <taxon>Pseudonocardiales</taxon>
        <taxon>Pseudonocardiaceae</taxon>
        <taxon>Pseudonocardia</taxon>
    </lineage>
</organism>
<protein>
    <submittedName>
        <fullName evidence="1">Uncharacterized protein</fullName>
    </submittedName>
</protein>